<proteinExistence type="predicted"/>
<dbReference type="Proteomes" id="UP000045285">
    <property type="component" value="Unassembled WGS sequence"/>
</dbReference>
<protein>
    <submittedName>
        <fullName evidence="1">Uncharacterized protein</fullName>
    </submittedName>
</protein>
<accession>A0A090E8D6</accession>
<keyword evidence="2" id="KW-1185">Reference proteome</keyword>
<sequence length="62" mass="7253">MTTHPESTAIVHRQRLTTARLQRRLGMNRANFPIQHVVRLVVKKSTYSREQNLNQGESAIRR</sequence>
<reference evidence="2" key="1">
    <citation type="submission" date="2014-08" db="EMBL/GenBank/DDBJ databases">
        <authorList>
            <person name="Moulin L."/>
        </authorList>
    </citation>
    <scope>NUCLEOTIDE SEQUENCE [LARGE SCALE GENOMIC DNA]</scope>
</reference>
<name>A0A090E8D6_MESPL</name>
<evidence type="ECO:0000313" key="2">
    <source>
        <dbReference type="Proteomes" id="UP000045285"/>
    </source>
</evidence>
<evidence type="ECO:0000313" key="1">
    <source>
        <dbReference type="EMBL" id="CDX23476.1"/>
    </source>
</evidence>
<organism evidence="1 2">
    <name type="scientific">Mesorhizobium plurifarium</name>
    <dbReference type="NCBI Taxonomy" id="69974"/>
    <lineage>
        <taxon>Bacteria</taxon>
        <taxon>Pseudomonadati</taxon>
        <taxon>Pseudomonadota</taxon>
        <taxon>Alphaproteobacteria</taxon>
        <taxon>Hyphomicrobiales</taxon>
        <taxon>Phyllobacteriaceae</taxon>
        <taxon>Mesorhizobium</taxon>
    </lineage>
</organism>
<dbReference type="EMBL" id="CCMZ01000034">
    <property type="protein sequence ID" value="CDX23476.1"/>
    <property type="molecule type" value="Genomic_DNA"/>
</dbReference>
<dbReference type="AlphaFoldDB" id="A0A090E8D6"/>
<gene>
    <name evidence="1" type="ORF">MPL3356_40394</name>
</gene>